<accession>A0A822XYK6</accession>
<evidence type="ECO:0000313" key="2">
    <source>
        <dbReference type="EMBL" id="DAD25460.1"/>
    </source>
</evidence>
<dbReference type="InterPro" id="IPR000477">
    <property type="entry name" value="RT_dom"/>
</dbReference>
<evidence type="ECO:0000259" key="1">
    <source>
        <dbReference type="Pfam" id="PF00078"/>
    </source>
</evidence>
<feature type="domain" description="Reverse transcriptase" evidence="1">
    <location>
        <begin position="4"/>
        <end position="130"/>
    </location>
</feature>
<dbReference type="PANTHER" id="PTHR33116">
    <property type="entry name" value="REVERSE TRANSCRIPTASE ZINC-BINDING DOMAIN-CONTAINING PROTEIN-RELATED-RELATED"/>
    <property type="match status" value="1"/>
</dbReference>
<name>A0A822XYK6_NELNU</name>
<comment type="caution">
    <text evidence="2">The sequence shown here is derived from an EMBL/GenBank/DDBJ whole genome shotgun (WGS) entry which is preliminary data.</text>
</comment>
<dbReference type="AlphaFoldDB" id="A0A822XYK6"/>
<reference evidence="2 3" key="1">
    <citation type="journal article" date="2020" name="Mol. Biol. Evol.">
        <title>Distinct Expression and Methylation Patterns for Genes with Different Fates following a Single Whole-Genome Duplication in Flowering Plants.</title>
        <authorList>
            <person name="Shi T."/>
            <person name="Rahmani R.S."/>
            <person name="Gugger P.F."/>
            <person name="Wang M."/>
            <person name="Li H."/>
            <person name="Zhang Y."/>
            <person name="Li Z."/>
            <person name="Wang Q."/>
            <person name="Van de Peer Y."/>
            <person name="Marchal K."/>
            <person name="Chen J."/>
        </authorList>
    </citation>
    <scope>NUCLEOTIDE SEQUENCE [LARGE SCALE GENOMIC DNA]</scope>
    <source>
        <tissue evidence="2">Leaf</tissue>
    </source>
</reference>
<proteinExistence type="predicted"/>
<dbReference type="Pfam" id="PF00078">
    <property type="entry name" value="RVT_1"/>
    <property type="match status" value="1"/>
</dbReference>
<organism evidence="2 3">
    <name type="scientific">Nelumbo nucifera</name>
    <name type="common">Sacred lotus</name>
    <dbReference type="NCBI Taxonomy" id="4432"/>
    <lineage>
        <taxon>Eukaryota</taxon>
        <taxon>Viridiplantae</taxon>
        <taxon>Streptophyta</taxon>
        <taxon>Embryophyta</taxon>
        <taxon>Tracheophyta</taxon>
        <taxon>Spermatophyta</taxon>
        <taxon>Magnoliopsida</taxon>
        <taxon>Proteales</taxon>
        <taxon>Nelumbonaceae</taxon>
        <taxon>Nelumbo</taxon>
    </lineage>
</organism>
<protein>
    <recommendedName>
        <fullName evidence="1">Reverse transcriptase domain-containing protein</fullName>
    </recommendedName>
</protein>
<evidence type="ECO:0000313" key="3">
    <source>
        <dbReference type="Proteomes" id="UP000607653"/>
    </source>
</evidence>
<gene>
    <name evidence="2" type="ORF">HUJ06_026924</name>
</gene>
<sequence length="324" mass="37350">MHGFFKSSRGLCQGDPPSPYLFIIAEEAPSRGLDRLFHENPSILYKTPRGCPVFHYLYADYTIIFVNGSRSSLKKVIDFLAYYEEASGQRINRRKSSFYSSNKLLAARITNTKNTVGFDKQSQPCKYLEVPIRRGKAGSYMFDKLILKITARFESWKSKFLSTGGRLILLKHVLSSIPLHLLMSFDLPKSTRVQLFKHFLWSNSGEGQHNWVSGIRFVVQIQVKVSTFFGQIPAKILMESFVWWKSVVDFFYTKFLSAMKEGTMFHGSSTWKKNYSYLSIMFEHFSWHIREGQVMCKTTNAKSTKSIPLHALLALRKNSTPHFS</sequence>
<dbReference type="PANTHER" id="PTHR33116:SF78">
    <property type="entry name" value="OS12G0587133 PROTEIN"/>
    <property type="match status" value="1"/>
</dbReference>
<dbReference type="EMBL" id="DUZY01000001">
    <property type="protein sequence ID" value="DAD25460.1"/>
    <property type="molecule type" value="Genomic_DNA"/>
</dbReference>
<dbReference type="Proteomes" id="UP000607653">
    <property type="component" value="Unassembled WGS sequence"/>
</dbReference>
<keyword evidence="3" id="KW-1185">Reference proteome</keyword>